<dbReference type="InterPro" id="IPR009822">
    <property type="entry name" value="YaeQ"/>
</dbReference>
<dbReference type="PIRSF" id="PIRSF011484">
    <property type="entry name" value="YaeQ"/>
    <property type="match status" value="1"/>
</dbReference>
<dbReference type="InterPro" id="IPR011335">
    <property type="entry name" value="Restrct_endonuc-II-like"/>
</dbReference>
<dbReference type="AlphaFoldDB" id="A0A4R6GHJ9"/>
<dbReference type="Proteomes" id="UP000294737">
    <property type="component" value="Unassembled WGS sequence"/>
</dbReference>
<dbReference type="CDD" id="cd22368">
    <property type="entry name" value="YaeQ-like"/>
    <property type="match status" value="1"/>
</dbReference>
<sequence length="184" mass="20622">MALKSTIFKADLQIADMDRQYYDGHMLTIARHPSETDERMMVRILAFVLHASEALTFGKGISADDEPDVWLKDLTGAIDLWIEVGQPDEKRILKACGRSNHVIIYSYSSMSNIWWNQIANKVDRAKNLSVFNLPAATSQSLAKLAQRNMQLQCTIQDGQVWINGDGESLQIDLQTLKVPATAAK</sequence>
<accession>A0A4R6GHJ9</accession>
<reference evidence="1 2" key="1">
    <citation type="submission" date="2019-03" db="EMBL/GenBank/DDBJ databases">
        <title>Genomic Encyclopedia of Type Strains, Phase IV (KMG-IV): sequencing the most valuable type-strain genomes for metagenomic binning, comparative biology and taxonomic classification.</title>
        <authorList>
            <person name="Goeker M."/>
        </authorList>
    </citation>
    <scope>NUCLEOTIDE SEQUENCE [LARGE SCALE GENOMIC DNA]</scope>
    <source>
        <strain evidence="1 2">DSM 18555</strain>
    </source>
</reference>
<organism evidence="1 2">
    <name type="scientific">Herminiimonas fonticola</name>
    <dbReference type="NCBI Taxonomy" id="303380"/>
    <lineage>
        <taxon>Bacteria</taxon>
        <taxon>Pseudomonadati</taxon>
        <taxon>Pseudomonadota</taxon>
        <taxon>Betaproteobacteria</taxon>
        <taxon>Burkholderiales</taxon>
        <taxon>Oxalobacteraceae</taxon>
        <taxon>Herminiimonas</taxon>
    </lineage>
</organism>
<dbReference type="EMBL" id="SNWF01000004">
    <property type="protein sequence ID" value="TDN94451.1"/>
    <property type="molecule type" value="Genomic_DNA"/>
</dbReference>
<proteinExistence type="predicted"/>
<dbReference type="OrthoDB" id="5293309at2"/>
<evidence type="ECO:0000313" key="1">
    <source>
        <dbReference type="EMBL" id="TDN94451.1"/>
    </source>
</evidence>
<evidence type="ECO:0000313" key="2">
    <source>
        <dbReference type="Proteomes" id="UP000294737"/>
    </source>
</evidence>
<comment type="caution">
    <text evidence="1">The sequence shown here is derived from an EMBL/GenBank/DDBJ whole genome shotgun (WGS) entry which is preliminary data.</text>
</comment>
<dbReference type="InterPro" id="IPR038590">
    <property type="entry name" value="YaeQ_sf"/>
</dbReference>
<protein>
    <submittedName>
        <fullName evidence="1">Uncharacterized protein YaeQ</fullName>
    </submittedName>
</protein>
<dbReference type="SUPFAM" id="SSF52980">
    <property type="entry name" value="Restriction endonuclease-like"/>
    <property type="match status" value="1"/>
</dbReference>
<dbReference type="Gene3D" id="3.10.640.10">
    <property type="entry name" value="Restriction endonuclease-like alpha-beta roll domain"/>
    <property type="match status" value="1"/>
</dbReference>
<dbReference type="RefSeq" id="WP_112991118.1">
    <property type="nucleotide sequence ID" value="NZ_PTLZ01000001.1"/>
</dbReference>
<dbReference type="SMART" id="SM01322">
    <property type="entry name" value="YaeQ"/>
    <property type="match status" value="1"/>
</dbReference>
<dbReference type="PANTHER" id="PTHR38784">
    <property type="entry name" value="SUCROSE PHOSPHORYLASE"/>
    <property type="match status" value="1"/>
</dbReference>
<gene>
    <name evidence="1" type="ORF">EV677_0996</name>
</gene>
<keyword evidence="2" id="KW-1185">Reference proteome</keyword>
<name>A0A4R6GHJ9_9BURK</name>
<dbReference type="PANTHER" id="PTHR38784:SF1">
    <property type="entry name" value="SUCROSE PHOSPHORYLASE"/>
    <property type="match status" value="1"/>
</dbReference>
<dbReference type="Pfam" id="PF07152">
    <property type="entry name" value="YaeQ"/>
    <property type="match status" value="1"/>
</dbReference>